<feature type="region of interest" description="Disordered" evidence="1">
    <location>
        <begin position="62"/>
        <end position="117"/>
    </location>
</feature>
<sequence length="134" mass="14685">MPITWTPEADAKLLLGFLEQCKDANFKPDYNKLAAHVGPDVTACAVANHIVRLRKMLAKEARVSAASTPATSPTKSMSTPKGKVKGGGVVKTPTKIAKRKIKRESEMEDGDESDMSVQVVIQVKKEYKNDEEEK</sequence>
<dbReference type="RefSeq" id="XP_031916609.1">
    <property type="nucleotide sequence ID" value="XM_032059204.1"/>
</dbReference>
<dbReference type="GeneID" id="43643414"/>
<feature type="compositionally biased region" description="Polar residues" evidence="1">
    <location>
        <begin position="65"/>
        <end position="78"/>
    </location>
</feature>
<evidence type="ECO:0000256" key="1">
    <source>
        <dbReference type="SAM" id="MobiDB-lite"/>
    </source>
</evidence>
<dbReference type="EMBL" id="ML743561">
    <property type="protein sequence ID" value="KAE8140546.1"/>
    <property type="molecule type" value="Genomic_DNA"/>
</dbReference>
<reference evidence="2 3" key="1">
    <citation type="submission" date="2019-04" db="EMBL/GenBank/DDBJ databases">
        <title>Friends and foes A comparative genomics study of 23 Aspergillus species from section Flavi.</title>
        <authorList>
            <consortium name="DOE Joint Genome Institute"/>
            <person name="Kjaerbolling I."/>
            <person name="Vesth T."/>
            <person name="Frisvad J.C."/>
            <person name="Nybo J.L."/>
            <person name="Theobald S."/>
            <person name="Kildgaard S."/>
            <person name="Isbrandt T."/>
            <person name="Kuo A."/>
            <person name="Sato A."/>
            <person name="Lyhne E.K."/>
            <person name="Kogle M.E."/>
            <person name="Wiebenga A."/>
            <person name="Kun R.S."/>
            <person name="Lubbers R.J."/>
            <person name="Makela M.R."/>
            <person name="Barry K."/>
            <person name="Chovatia M."/>
            <person name="Clum A."/>
            <person name="Daum C."/>
            <person name="Haridas S."/>
            <person name="He G."/>
            <person name="LaButti K."/>
            <person name="Lipzen A."/>
            <person name="Mondo S."/>
            <person name="Riley R."/>
            <person name="Salamov A."/>
            <person name="Simmons B.A."/>
            <person name="Magnuson J.K."/>
            <person name="Henrissat B."/>
            <person name="Mortensen U.H."/>
            <person name="Larsen T.O."/>
            <person name="Devries R.P."/>
            <person name="Grigoriev I.V."/>
            <person name="Machida M."/>
            <person name="Baker S.E."/>
            <person name="Andersen M.R."/>
        </authorList>
    </citation>
    <scope>NUCLEOTIDE SEQUENCE [LARGE SCALE GENOMIC DNA]</scope>
    <source>
        <strain evidence="2 3">CBS 117625</strain>
    </source>
</reference>
<evidence type="ECO:0000313" key="3">
    <source>
        <dbReference type="Proteomes" id="UP000325672"/>
    </source>
</evidence>
<gene>
    <name evidence="2" type="ORF">BDV38DRAFT_280045</name>
</gene>
<name>A0A5N6T2L3_ASPPS</name>
<organism evidence="2 3">
    <name type="scientific">Aspergillus pseudotamarii</name>
    <dbReference type="NCBI Taxonomy" id="132259"/>
    <lineage>
        <taxon>Eukaryota</taxon>
        <taxon>Fungi</taxon>
        <taxon>Dikarya</taxon>
        <taxon>Ascomycota</taxon>
        <taxon>Pezizomycotina</taxon>
        <taxon>Eurotiomycetes</taxon>
        <taxon>Eurotiomycetidae</taxon>
        <taxon>Eurotiales</taxon>
        <taxon>Aspergillaceae</taxon>
        <taxon>Aspergillus</taxon>
        <taxon>Aspergillus subgen. Circumdati</taxon>
    </lineage>
</organism>
<keyword evidence="3" id="KW-1185">Reference proteome</keyword>
<dbReference type="OrthoDB" id="5418867at2759"/>
<dbReference type="Proteomes" id="UP000325672">
    <property type="component" value="Unassembled WGS sequence"/>
</dbReference>
<protein>
    <submittedName>
        <fullName evidence="2">Uncharacterized protein</fullName>
    </submittedName>
</protein>
<dbReference type="AlphaFoldDB" id="A0A5N6T2L3"/>
<proteinExistence type="predicted"/>
<accession>A0A5N6T2L3</accession>
<evidence type="ECO:0000313" key="2">
    <source>
        <dbReference type="EMBL" id="KAE8140546.1"/>
    </source>
</evidence>